<evidence type="ECO:0000256" key="2">
    <source>
        <dbReference type="ARBA" id="ARBA00022771"/>
    </source>
</evidence>
<feature type="compositionally biased region" description="Basic and acidic residues" evidence="5">
    <location>
        <begin position="398"/>
        <end position="409"/>
    </location>
</feature>
<protein>
    <recommendedName>
        <fullName evidence="6">UBR-type domain-containing protein</fullName>
    </recommendedName>
</protein>
<evidence type="ECO:0000256" key="3">
    <source>
        <dbReference type="ARBA" id="ARBA00022833"/>
    </source>
</evidence>
<dbReference type="RefSeq" id="XP_029737367.1">
    <property type="nucleotide sequence ID" value="XM_029886136.1"/>
</dbReference>
<reference evidence="7 8" key="1">
    <citation type="submission" date="2019-05" db="EMBL/GenBank/DDBJ databases">
        <title>Sporisorium graminicola CBS 10092 draft sequencing and annotation.</title>
        <authorList>
            <person name="Solano-Gonzalez S."/>
            <person name="Caddick M.X."/>
            <person name="Darby A."/>
        </authorList>
    </citation>
    <scope>NUCLEOTIDE SEQUENCE [LARGE SCALE GENOMIC DNA]</scope>
    <source>
        <strain evidence="7 8">CBS 10092</strain>
    </source>
</reference>
<evidence type="ECO:0000256" key="4">
    <source>
        <dbReference type="PROSITE-ProRule" id="PRU00508"/>
    </source>
</evidence>
<dbReference type="InterPro" id="IPR047506">
    <property type="entry name" value="UBR7-like_UBR-box"/>
</dbReference>
<keyword evidence="8" id="KW-1185">Reference proteome</keyword>
<dbReference type="SUPFAM" id="SSF57903">
    <property type="entry name" value="FYVE/PHD zinc finger"/>
    <property type="match status" value="1"/>
</dbReference>
<evidence type="ECO:0000256" key="5">
    <source>
        <dbReference type="SAM" id="MobiDB-lite"/>
    </source>
</evidence>
<accession>A0A4U7KQW4</accession>
<dbReference type="Proteomes" id="UP000306050">
    <property type="component" value="Chromosome SGRAM_7"/>
</dbReference>
<feature type="region of interest" description="Disordered" evidence="5">
    <location>
        <begin position="1"/>
        <end position="38"/>
    </location>
</feature>
<comment type="caution">
    <text evidence="7">The sequence shown here is derived from an EMBL/GenBank/DDBJ whole genome shotgun (WGS) entry which is preliminary data.</text>
</comment>
<evidence type="ECO:0000313" key="8">
    <source>
        <dbReference type="Proteomes" id="UP000306050"/>
    </source>
</evidence>
<dbReference type="GO" id="GO:0008270">
    <property type="term" value="F:zinc ion binding"/>
    <property type="evidence" value="ECO:0007669"/>
    <property type="project" value="UniProtKB-KW"/>
</dbReference>
<dbReference type="GO" id="GO:0061630">
    <property type="term" value="F:ubiquitin protein ligase activity"/>
    <property type="evidence" value="ECO:0007669"/>
    <property type="project" value="InterPro"/>
</dbReference>
<dbReference type="InterPro" id="IPR011011">
    <property type="entry name" value="Znf_FYVE_PHD"/>
</dbReference>
<dbReference type="InterPro" id="IPR003126">
    <property type="entry name" value="Znf_UBR"/>
</dbReference>
<evidence type="ECO:0000256" key="1">
    <source>
        <dbReference type="ARBA" id="ARBA00022723"/>
    </source>
</evidence>
<feature type="compositionally biased region" description="Basic and acidic residues" evidence="5">
    <location>
        <begin position="419"/>
        <end position="431"/>
    </location>
</feature>
<dbReference type="GeneID" id="40728439"/>
<dbReference type="SMART" id="SM00396">
    <property type="entry name" value="ZnF_UBR1"/>
    <property type="match status" value="1"/>
</dbReference>
<dbReference type="PANTHER" id="PTHR13513:SF9">
    <property type="entry name" value="E3 UBIQUITIN-PROTEIN LIGASE UBR7-RELATED"/>
    <property type="match status" value="1"/>
</dbReference>
<keyword evidence="3" id="KW-0862">Zinc</keyword>
<dbReference type="Pfam" id="PF02207">
    <property type="entry name" value="zf-UBR"/>
    <property type="match status" value="1"/>
</dbReference>
<dbReference type="InterPro" id="IPR040204">
    <property type="entry name" value="UBR7"/>
</dbReference>
<proteinExistence type="predicted"/>
<gene>
    <name evidence="7" type="ORF">EX895_005544</name>
</gene>
<dbReference type="AlphaFoldDB" id="A0A4U7KQW4"/>
<dbReference type="GO" id="GO:0005737">
    <property type="term" value="C:cytoplasm"/>
    <property type="evidence" value="ECO:0007669"/>
    <property type="project" value="TreeGrafter"/>
</dbReference>
<feature type="region of interest" description="Disordered" evidence="5">
    <location>
        <begin position="376"/>
        <end position="443"/>
    </location>
</feature>
<organism evidence="7 8">
    <name type="scientific">Sporisorium graminicola</name>
    <dbReference type="NCBI Taxonomy" id="280036"/>
    <lineage>
        <taxon>Eukaryota</taxon>
        <taxon>Fungi</taxon>
        <taxon>Dikarya</taxon>
        <taxon>Basidiomycota</taxon>
        <taxon>Ustilaginomycotina</taxon>
        <taxon>Ustilaginomycetes</taxon>
        <taxon>Ustilaginales</taxon>
        <taxon>Ustilaginaceae</taxon>
        <taxon>Sporisorium</taxon>
    </lineage>
</organism>
<evidence type="ECO:0000259" key="6">
    <source>
        <dbReference type="PROSITE" id="PS51157"/>
    </source>
</evidence>
<sequence length="617" mass="67220">MSEDNKTSAASPTVPITGSIPSGSGTHLPDPSLPAPNLGEDEVGFTAADLIAQQSRLEAQANEAIPFQFDTCTHERGYIRQPVYACKTCGGGGVCAGCSVSCHAEHELVELFNKRKFRCDCGTPNLYRQHEPNRALQCTRITEQLVYPEGAQPCSLRKPGYSPQNDANAYNHNFDGEFCYCERGKTYDPEKEDETMFQCIVCEEWLHESCTALRPVSLQDSSSSIQASQTSNGSAASADRLAKDGEAPLIDHDLFDLMICDACVRKPNNEILRRYAGAKGWMVLAPSQDVSNVKEHDSIAKIQVPTQEELREAGGQYHNGSSWQIFGLAVEPDRTLTQTEVSAATDGALLSSVAELARSTVVTASEMVQGYSTAGDCATAKREDESQPASLSSASGIAERREGKRRADDGPNDQDTGESETKRVKQEHEASSKAQRVPSASSSGLIGAVQKEAACMLPEPLSVVESLPESNVNEWTPALSEATTAAAAAAAASSQQHRYDIFLSEDFRDRICRCTDCLARWAHLPHVLDAEETYAPPSDPQASVRDDDAASITSSTYDLGMAALRSMPREKMINSLHAYSKFRDALWEHLKPFAGTGKMVREEDVRAFFQKKLNTER</sequence>
<dbReference type="InterPro" id="IPR013083">
    <property type="entry name" value="Znf_RING/FYVE/PHD"/>
</dbReference>
<feature type="compositionally biased region" description="Polar residues" evidence="5">
    <location>
        <begin position="432"/>
        <end position="443"/>
    </location>
</feature>
<name>A0A4U7KQW4_9BASI</name>
<dbReference type="Gene3D" id="3.30.40.10">
    <property type="entry name" value="Zinc/RING finger domain, C3HC4 (zinc finger)"/>
    <property type="match status" value="1"/>
</dbReference>
<dbReference type="PANTHER" id="PTHR13513">
    <property type="entry name" value="E3 UBIQUITIN-PROTEIN LIGASE UBR7"/>
    <property type="match status" value="1"/>
</dbReference>
<feature type="compositionally biased region" description="Polar residues" evidence="5">
    <location>
        <begin position="7"/>
        <end position="25"/>
    </location>
</feature>
<keyword evidence="2" id="KW-0863">Zinc-finger</keyword>
<dbReference type="EMBL" id="SRRM01000020">
    <property type="protein sequence ID" value="TKY85382.1"/>
    <property type="molecule type" value="Genomic_DNA"/>
</dbReference>
<dbReference type="KEGG" id="sgra:EX895_005544"/>
<dbReference type="CDD" id="cd19677">
    <property type="entry name" value="UBR-box_UBR7"/>
    <property type="match status" value="1"/>
</dbReference>
<feature type="domain" description="UBR-type" evidence="6">
    <location>
        <begin position="70"/>
        <end position="143"/>
    </location>
</feature>
<dbReference type="PROSITE" id="PS51157">
    <property type="entry name" value="ZF_UBR"/>
    <property type="match status" value="1"/>
</dbReference>
<evidence type="ECO:0000313" key="7">
    <source>
        <dbReference type="EMBL" id="TKY85382.1"/>
    </source>
</evidence>
<feature type="zinc finger region" description="UBR-type" evidence="4">
    <location>
        <begin position="70"/>
        <end position="143"/>
    </location>
</feature>
<dbReference type="OrthoDB" id="5795902at2759"/>
<keyword evidence="1" id="KW-0479">Metal-binding</keyword>